<name>M2XW64_9MICC</name>
<feature type="region of interest" description="Disordered" evidence="1">
    <location>
        <begin position="70"/>
        <end position="98"/>
    </location>
</feature>
<comment type="caution">
    <text evidence="3">The sequence shown here is derived from an EMBL/GenBank/DDBJ whole genome shotgun (WGS) entry which is preliminary data.</text>
</comment>
<evidence type="ECO:0000313" key="4">
    <source>
        <dbReference type="Proteomes" id="UP000009877"/>
    </source>
</evidence>
<evidence type="ECO:0000256" key="1">
    <source>
        <dbReference type="SAM" id="MobiDB-lite"/>
    </source>
</evidence>
<reference evidence="3 4" key="1">
    <citation type="journal article" date="2014" name="Genome Announc.">
        <title>Draft Genome Sequence of Kocuria palustris PEL.</title>
        <authorList>
            <person name="Sharma G."/>
            <person name="Khatri I."/>
            <person name="Subramanian S."/>
        </authorList>
    </citation>
    <scope>NUCLEOTIDE SEQUENCE [LARGE SCALE GENOMIC DNA]</scope>
    <source>
        <strain evidence="3 4">PEL</strain>
    </source>
</reference>
<keyword evidence="2" id="KW-0472">Membrane</keyword>
<dbReference type="Proteomes" id="UP000009877">
    <property type="component" value="Unassembled WGS sequence"/>
</dbReference>
<evidence type="ECO:0000256" key="2">
    <source>
        <dbReference type="SAM" id="Phobius"/>
    </source>
</evidence>
<feature type="compositionally biased region" description="Polar residues" evidence="1">
    <location>
        <begin position="88"/>
        <end position="98"/>
    </location>
</feature>
<sequence length="98" mass="10246">MAVDAQGRKVRRHSGEGTGAVSLILLIGAMATILVSFYLFAYHENWLFLLGIGVYGAALLVPTGIMASKTRSRPIGGHETALDLPASAATNISKPAGH</sequence>
<gene>
    <name evidence="3" type="ORF">C884_02209</name>
</gene>
<feature type="transmembrane region" description="Helical" evidence="2">
    <location>
        <begin position="46"/>
        <end position="67"/>
    </location>
</feature>
<proteinExistence type="predicted"/>
<dbReference type="EMBL" id="ANHZ02000006">
    <property type="protein sequence ID" value="EME37053.1"/>
    <property type="molecule type" value="Genomic_DNA"/>
</dbReference>
<dbReference type="RefSeq" id="WP_006214227.1">
    <property type="nucleotide sequence ID" value="NZ_ANHZ02000006.1"/>
</dbReference>
<keyword evidence="2" id="KW-1133">Transmembrane helix</keyword>
<keyword evidence="2" id="KW-0812">Transmembrane</keyword>
<protein>
    <submittedName>
        <fullName evidence="3">Uncharacterized protein</fullName>
    </submittedName>
</protein>
<accession>M2XW64</accession>
<dbReference type="AlphaFoldDB" id="M2XW64"/>
<organism evidence="3 4">
    <name type="scientific">Kocuria palustris PEL</name>
    <dbReference type="NCBI Taxonomy" id="1236550"/>
    <lineage>
        <taxon>Bacteria</taxon>
        <taxon>Bacillati</taxon>
        <taxon>Actinomycetota</taxon>
        <taxon>Actinomycetes</taxon>
        <taxon>Micrococcales</taxon>
        <taxon>Micrococcaceae</taxon>
        <taxon>Kocuria</taxon>
    </lineage>
</organism>
<evidence type="ECO:0000313" key="3">
    <source>
        <dbReference type="EMBL" id="EME37053.1"/>
    </source>
</evidence>
<feature type="transmembrane region" description="Helical" evidence="2">
    <location>
        <begin position="20"/>
        <end position="40"/>
    </location>
</feature>
<keyword evidence="4" id="KW-1185">Reference proteome</keyword>